<keyword evidence="2" id="KW-0812">Transmembrane</keyword>
<feature type="region of interest" description="Disordered" evidence="1">
    <location>
        <begin position="45"/>
        <end position="73"/>
    </location>
</feature>
<feature type="compositionally biased region" description="Low complexity" evidence="1">
    <location>
        <begin position="49"/>
        <end position="68"/>
    </location>
</feature>
<comment type="caution">
    <text evidence="3">The sequence shown here is derived from an EMBL/GenBank/DDBJ whole genome shotgun (WGS) entry which is preliminary data.</text>
</comment>
<feature type="transmembrane region" description="Helical" evidence="2">
    <location>
        <begin position="23"/>
        <end position="42"/>
    </location>
</feature>
<organism evidence="3 4">
    <name type="scientific">Streptococcus vicugnae</name>
    <dbReference type="NCBI Taxonomy" id="2740579"/>
    <lineage>
        <taxon>Bacteria</taxon>
        <taxon>Bacillati</taxon>
        <taxon>Bacillota</taxon>
        <taxon>Bacilli</taxon>
        <taxon>Lactobacillales</taxon>
        <taxon>Streptococcaceae</taxon>
        <taxon>Streptococcus</taxon>
    </lineage>
</organism>
<evidence type="ECO:0000256" key="2">
    <source>
        <dbReference type="SAM" id="Phobius"/>
    </source>
</evidence>
<gene>
    <name evidence="3" type="ORF">E0E04_06085</name>
</gene>
<accession>A0A4R5G418</accession>
<keyword evidence="2" id="KW-0472">Membrane</keyword>
<proteinExistence type="predicted"/>
<keyword evidence="2" id="KW-1133">Transmembrane helix</keyword>
<evidence type="ECO:0000313" key="4">
    <source>
        <dbReference type="Proteomes" id="UP000295231"/>
    </source>
</evidence>
<dbReference type="EMBL" id="SJWY01000129">
    <property type="protein sequence ID" value="TDE72063.1"/>
    <property type="molecule type" value="Genomic_DNA"/>
</dbReference>
<name>A0A4R5G418_9STRE</name>
<evidence type="ECO:0000313" key="3">
    <source>
        <dbReference type="EMBL" id="TDE72063.1"/>
    </source>
</evidence>
<dbReference type="RefSeq" id="WP_132869656.1">
    <property type="nucleotide sequence ID" value="NZ_JAEMHW010000001.1"/>
</dbReference>
<protein>
    <submittedName>
        <fullName evidence="3">Immunity protein</fullName>
    </submittedName>
</protein>
<reference evidence="3 4" key="1">
    <citation type="submission" date="2019-03" db="EMBL/GenBank/DDBJ databases">
        <authorList>
            <person name="Fan P."/>
        </authorList>
    </citation>
    <scope>NUCLEOTIDE SEQUENCE [LARGE SCALE GENOMIC DNA]</scope>
    <source>
        <strain evidence="3 4">KCJ4950</strain>
    </source>
</reference>
<dbReference type="Proteomes" id="UP000295231">
    <property type="component" value="Unassembled WGS sequence"/>
</dbReference>
<dbReference type="AlphaFoldDB" id="A0A4R5G418"/>
<sequence length="198" mass="21521">MAKKIKAEDGKVYVEKKPFYKRAWFIVLAAVVLIGVFANMGGDSDSKDTSASSSAKSESTSAVSSTKESSQDKGKTYKVGDVITFKDEAEITITGAEWSDERNEFADTNPEKVLKVTYNVNNLSDDDYVLGDDLELYVNGKKMDTYPNGGTLDSISKGRSFEGAVQYFGVNGSGDIEVEVEPSFSFTAEPAVVKLDIQ</sequence>
<keyword evidence="4" id="KW-1185">Reference proteome</keyword>
<evidence type="ECO:0000256" key="1">
    <source>
        <dbReference type="SAM" id="MobiDB-lite"/>
    </source>
</evidence>